<evidence type="ECO:0000313" key="2">
    <source>
        <dbReference type="EMBL" id="MTD60702.1"/>
    </source>
</evidence>
<name>A0A844GHS1_9FIRM</name>
<sequence>MNTRAIDMADAVVRRYKTRDPEEIISRRAIKLKDIRYCHDLLGYYTVILNCEYIGINTNCTNAQRVSAMAHELGHALFDRKHASSGQAFQDTYFYSLDNSKAERRANTFAAELLLADDAVLEPIGYYEYTADLKQLEANLPSRCASAYRAMKYQELLQEFQYAHSGLITLDEIARMNSIEKHFVDFKLNILADKGYQLPFLPELHNDFLKDSLKNCNGNEVTMD</sequence>
<evidence type="ECO:0000313" key="3">
    <source>
        <dbReference type="Proteomes" id="UP000437824"/>
    </source>
</evidence>
<dbReference type="Gene3D" id="1.10.10.2910">
    <property type="match status" value="1"/>
</dbReference>
<dbReference type="Pfam" id="PF06114">
    <property type="entry name" value="Peptidase_M78"/>
    <property type="match status" value="1"/>
</dbReference>
<proteinExistence type="predicted"/>
<dbReference type="InterPro" id="IPR010359">
    <property type="entry name" value="IrrE_HExxH"/>
</dbReference>
<reference evidence="2 3" key="1">
    <citation type="submission" date="2019-11" db="EMBL/GenBank/DDBJ databases">
        <title>Draft genome sequence of Blautia luti DSM 14534T, isolated from human stool.</title>
        <authorList>
            <person name="Ortiz R."/>
            <person name="Melis-Arcos F."/>
            <person name="Covarrubias P."/>
            <person name="Cardenas J.P."/>
            <person name="Perez-Donoso J."/>
            <person name="Almonacid D."/>
        </authorList>
    </citation>
    <scope>NUCLEOTIDE SEQUENCE [LARGE SCALE GENOMIC DNA]</scope>
    <source>
        <strain evidence="2 3">DSM 14534</strain>
    </source>
</reference>
<organism evidence="2 3">
    <name type="scientific">Blautia luti DSM 14534 = JCM 17040</name>
    <dbReference type="NCBI Taxonomy" id="649762"/>
    <lineage>
        <taxon>Bacteria</taxon>
        <taxon>Bacillati</taxon>
        <taxon>Bacillota</taxon>
        <taxon>Clostridia</taxon>
        <taxon>Lachnospirales</taxon>
        <taxon>Lachnospiraceae</taxon>
        <taxon>Blautia</taxon>
    </lineage>
</organism>
<gene>
    <name evidence="2" type="ORF">GKZ57_05350</name>
</gene>
<dbReference type="EMBL" id="WMBC01000003">
    <property type="protein sequence ID" value="MTD60702.1"/>
    <property type="molecule type" value="Genomic_DNA"/>
</dbReference>
<dbReference type="PANTHER" id="PTHR43236">
    <property type="entry name" value="ANTITOXIN HIGA1"/>
    <property type="match status" value="1"/>
</dbReference>
<feature type="domain" description="IrrE N-terminal-like" evidence="1">
    <location>
        <begin position="52"/>
        <end position="135"/>
    </location>
</feature>
<protein>
    <submittedName>
        <fullName evidence="2">ImmA/IrrE family metallo-endopeptidase</fullName>
    </submittedName>
</protein>
<dbReference type="PANTHER" id="PTHR43236:SF1">
    <property type="entry name" value="BLL7220 PROTEIN"/>
    <property type="match status" value="1"/>
</dbReference>
<dbReference type="Proteomes" id="UP000437824">
    <property type="component" value="Unassembled WGS sequence"/>
</dbReference>
<dbReference type="InterPro" id="IPR052345">
    <property type="entry name" value="Rad_response_metalloprotease"/>
</dbReference>
<dbReference type="RefSeq" id="WP_154779948.1">
    <property type="nucleotide sequence ID" value="NZ_WMBC01000003.1"/>
</dbReference>
<dbReference type="AlphaFoldDB" id="A0A844GHS1"/>
<evidence type="ECO:0000259" key="1">
    <source>
        <dbReference type="Pfam" id="PF06114"/>
    </source>
</evidence>
<accession>A0A844GHS1</accession>
<comment type="caution">
    <text evidence="2">The sequence shown here is derived from an EMBL/GenBank/DDBJ whole genome shotgun (WGS) entry which is preliminary data.</text>
</comment>